<dbReference type="Pfam" id="PF11445">
    <property type="entry name" value="DUF2894"/>
    <property type="match status" value="1"/>
</dbReference>
<dbReference type="InterPro" id="IPR021549">
    <property type="entry name" value="DUF2894"/>
</dbReference>
<sequence>MSDAQPPQEASLALQAALTAMRREGAWRIDPARFHWLEALSRRLPAQPEAVRRILQPRLEAAVADYAARLAAAPPAAVNVRGLHPVAAPVPVGAGSEALAQLNRSIRGARPADAAALAGESQQPDELASVRRFRRAWSASRSQQQVAQAALRKPANAGPLNSHALVLDSLELMRQLSPDYLRRFLLHVESLQWLEQAREQAAPQRAAPAGKARAAKPAAPARRGRGRK</sequence>
<accession>A0A7X6DK14</accession>
<feature type="compositionally biased region" description="Low complexity" evidence="1">
    <location>
        <begin position="199"/>
        <end position="221"/>
    </location>
</feature>
<protein>
    <submittedName>
        <fullName evidence="2">DUF2894 domain-containing protein</fullName>
    </submittedName>
</protein>
<proteinExistence type="predicted"/>
<evidence type="ECO:0000313" key="3">
    <source>
        <dbReference type="Proteomes" id="UP000521868"/>
    </source>
</evidence>
<comment type="caution">
    <text evidence="2">The sequence shown here is derived from an EMBL/GenBank/DDBJ whole genome shotgun (WGS) entry which is preliminary data.</text>
</comment>
<dbReference type="RefSeq" id="WP_168109551.1">
    <property type="nucleotide sequence ID" value="NZ_VTOX01000010.1"/>
</dbReference>
<reference evidence="2 3" key="1">
    <citation type="journal article" date="2020" name="Nature">
        <title>Bacterial chemolithoautotrophy via manganese oxidation.</title>
        <authorList>
            <person name="Yu H."/>
            <person name="Leadbetter J.R."/>
        </authorList>
    </citation>
    <scope>NUCLEOTIDE SEQUENCE [LARGE SCALE GENOMIC DNA]</scope>
    <source>
        <strain evidence="2 3">RBP-1</strain>
    </source>
</reference>
<name>A0A7X6DK14_9BURK</name>
<evidence type="ECO:0000313" key="2">
    <source>
        <dbReference type="EMBL" id="NKE68433.1"/>
    </source>
</evidence>
<dbReference type="Proteomes" id="UP000521868">
    <property type="component" value="Unassembled WGS sequence"/>
</dbReference>
<organism evidence="2 3">
    <name type="scientific">Ramlibacter lithotrophicus</name>
    <dbReference type="NCBI Taxonomy" id="2606681"/>
    <lineage>
        <taxon>Bacteria</taxon>
        <taxon>Pseudomonadati</taxon>
        <taxon>Pseudomonadota</taxon>
        <taxon>Betaproteobacteria</taxon>
        <taxon>Burkholderiales</taxon>
        <taxon>Comamonadaceae</taxon>
        <taxon>Ramlibacter</taxon>
    </lineage>
</organism>
<feature type="region of interest" description="Disordered" evidence="1">
    <location>
        <begin position="197"/>
        <end position="228"/>
    </location>
</feature>
<keyword evidence="3" id="KW-1185">Reference proteome</keyword>
<evidence type="ECO:0000256" key="1">
    <source>
        <dbReference type="SAM" id="MobiDB-lite"/>
    </source>
</evidence>
<gene>
    <name evidence="2" type="ORF">RAMLITH_21685</name>
</gene>
<dbReference type="AlphaFoldDB" id="A0A7X6DK14"/>
<dbReference type="EMBL" id="VTOX01000010">
    <property type="protein sequence ID" value="NKE68433.1"/>
    <property type="molecule type" value="Genomic_DNA"/>
</dbReference>